<protein>
    <submittedName>
        <fullName evidence="1">Uncharacterized protein</fullName>
    </submittedName>
</protein>
<gene>
    <name evidence="1" type="ORF">GCM10010253_36910</name>
</gene>
<dbReference type="EMBL" id="BMSZ01000010">
    <property type="protein sequence ID" value="GGS58925.1"/>
    <property type="molecule type" value="Genomic_DNA"/>
</dbReference>
<evidence type="ECO:0000313" key="2">
    <source>
        <dbReference type="Proteomes" id="UP000659767"/>
    </source>
</evidence>
<comment type="caution">
    <text evidence="1">The sequence shown here is derived from an EMBL/GenBank/DDBJ whole genome shotgun (WGS) entry which is preliminary data.</text>
</comment>
<keyword evidence="2" id="KW-1185">Reference proteome</keyword>
<accession>A0ABQ2TA56</accession>
<dbReference type="Proteomes" id="UP000659767">
    <property type="component" value="Unassembled WGS sequence"/>
</dbReference>
<evidence type="ECO:0000313" key="1">
    <source>
        <dbReference type="EMBL" id="GGS58925.1"/>
    </source>
</evidence>
<organism evidence="1 2">
    <name type="scientific">Streptomyces badius</name>
    <dbReference type="NCBI Taxonomy" id="1941"/>
    <lineage>
        <taxon>Bacteria</taxon>
        <taxon>Bacillati</taxon>
        <taxon>Actinomycetota</taxon>
        <taxon>Actinomycetes</taxon>
        <taxon>Kitasatosporales</taxon>
        <taxon>Streptomycetaceae</taxon>
        <taxon>Streptomyces</taxon>
    </lineage>
</organism>
<proteinExistence type="predicted"/>
<reference evidence="2" key="1">
    <citation type="journal article" date="2019" name="Int. J. Syst. Evol. Microbiol.">
        <title>The Global Catalogue of Microorganisms (GCM) 10K type strain sequencing project: providing services to taxonomists for standard genome sequencing and annotation.</title>
        <authorList>
            <consortium name="The Broad Institute Genomics Platform"/>
            <consortium name="The Broad Institute Genome Sequencing Center for Infectious Disease"/>
            <person name="Wu L."/>
            <person name="Ma J."/>
        </authorList>
    </citation>
    <scope>NUCLEOTIDE SEQUENCE [LARGE SCALE GENOMIC DNA]</scope>
    <source>
        <strain evidence="2">JCM 4350</strain>
    </source>
</reference>
<sequence length="66" mass="7257">MQIADDDFGDRRVVVHDEDPAAGGRGVLHGVHCGIPLPARRGPITPIRPMSMFRKNLMPKMPELSP</sequence>
<name>A0ABQ2TA56_STRBA</name>